<dbReference type="InterPro" id="IPR002156">
    <property type="entry name" value="RNaseH_domain"/>
</dbReference>
<organism evidence="2 3">
    <name type="scientific">Kingdonia uniflora</name>
    <dbReference type="NCBI Taxonomy" id="39325"/>
    <lineage>
        <taxon>Eukaryota</taxon>
        <taxon>Viridiplantae</taxon>
        <taxon>Streptophyta</taxon>
        <taxon>Embryophyta</taxon>
        <taxon>Tracheophyta</taxon>
        <taxon>Spermatophyta</taxon>
        <taxon>Magnoliopsida</taxon>
        <taxon>Ranunculales</taxon>
        <taxon>Circaeasteraceae</taxon>
        <taxon>Kingdonia</taxon>
    </lineage>
</organism>
<dbReference type="AlphaFoldDB" id="A0A7J7N125"/>
<proteinExistence type="predicted"/>
<dbReference type="GO" id="GO:0004523">
    <property type="term" value="F:RNA-DNA hybrid ribonuclease activity"/>
    <property type="evidence" value="ECO:0007669"/>
    <property type="project" value="InterPro"/>
</dbReference>
<dbReference type="GO" id="GO:0003676">
    <property type="term" value="F:nucleic acid binding"/>
    <property type="evidence" value="ECO:0007669"/>
    <property type="project" value="InterPro"/>
</dbReference>
<sequence length="64" mass="7182">MIRGLEAAHSLGLARVHLLSDCQRLVRAFRDRSDDLTWGALTLSPDLCALATRFQDFTFDFVDG</sequence>
<accession>A0A7J7N125</accession>
<protein>
    <recommendedName>
        <fullName evidence="1">RNase H type-1 domain-containing protein</fullName>
    </recommendedName>
</protein>
<evidence type="ECO:0000259" key="1">
    <source>
        <dbReference type="Pfam" id="PF13456"/>
    </source>
</evidence>
<name>A0A7J7N125_9MAGN</name>
<feature type="non-terminal residue" evidence="2">
    <location>
        <position position="64"/>
    </location>
</feature>
<dbReference type="Pfam" id="PF13456">
    <property type="entry name" value="RVT_3"/>
    <property type="match status" value="1"/>
</dbReference>
<evidence type="ECO:0000313" key="2">
    <source>
        <dbReference type="EMBL" id="KAF6160702.1"/>
    </source>
</evidence>
<dbReference type="Proteomes" id="UP000541444">
    <property type="component" value="Unassembled WGS sequence"/>
</dbReference>
<gene>
    <name evidence="2" type="ORF">GIB67_019642</name>
</gene>
<feature type="domain" description="RNase H type-1" evidence="1">
    <location>
        <begin position="2"/>
        <end position="62"/>
    </location>
</feature>
<reference evidence="2 3" key="1">
    <citation type="journal article" date="2020" name="IScience">
        <title>Genome Sequencing of the Endangered Kingdonia uniflora (Circaeasteraceae, Ranunculales) Reveals Potential Mechanisms of Evolutionary Specialization.</title>
        <authorList>
            <person name="Sun Y."/>
            <person name="Deng T."/>
            <person name="Zhang A."/>
            <person name="Moore M.J."/>
            <person name="Landis J.B."/>
            <person name="Lin N."/>
            <person name="Zhang H."/>
            <person name="Zhang X."/>
            <person name="Huang J."/>
            <person name="Zhang X."/>
            <person name="Sun H."/>
            <person name="Wang H."/>
        </authorList>
    </citation>
    <scope>NUCLEOTIDE SEQUENCE [LARGE SCALE GENOMIC DNA]</scope>
    <source>
        <strain evidence="2">TB1705</strain>
        <tissue evidence="2">Leaf</tissue>
    </source>
</reference>
<keyword evidence="3" id="KW-1185">Reference proteome</keyword>
<evidence type="ECO:0000313" key="3">
    <source>
        <dbReference type="Proteomes" id="UP000541444"/>
    </source>
</evidence>
<comment type="caution">
    <text evidence="2">The sequence shown here is derived from an EMBL/GenBank/DDBJ whole genome shotgun (WGS) entry which is preliminary data.</text>
</comment>
<dbReference type="EMBL" id="JACGCM010001161">
    <property type="protein sequence ID" value="KAF6160702.1"/>
    <property type="molecule type" value="Genomic_DNA"/>
</dbReference>